<evidence type="ECO:0000256" key="1">
    <source>
        <dbReference type="ARBA" id="ARBA00006817"/>
    </source>
</evidence>
<reference evidence="3 4" key="1">
    <citation type="submission" date="2019-05" db="EMBL/GenBank/DDBJ databases">
        <authorList>
            <person name="Zhang J.-Y."/>
            <person name="Feg X."/>
            <person name="Du Z.-J."/>
        </authorList>
    </citation>
    <scope>NUCLEOTIDE SEQUENCE [LARGE SCALE GENOMIC DNA]</scope>
    <source>
        <strain evidence="3 4">RZ26</strain>
    </source>
</reference>
<dbReference type="InterPro" id="IPR023393">
    <property type="entry name" value="START-like_dom_sf"/>
</dbReference>
<dbReference type="OrthoDB" id="2364866at2"/>
<comment type="similarity">
    <text evidence="1">Belongs to the AHA1 family.</text>
</comment>
<dbReference type="CDD" id="cd08901">
    <property type="entry name" value="SRPBCC_CalC_Aha1-like_8"/>
    <property type="match status" value="1"/>
</dbReference>
<evidence type="ECO:0000313" key="4">
    <source>
        <dbReference type="Proteomes" id="UP000310314"/>
    </source>
</evidence>
<evidence type="ECO:0000259" key="2">
    <source>
        <dbReference type="Pfam" id="PF08327"/>
    </source>
</evidence>
<feature type="domain" description="Activator of Hsp90 ATPase homologue 1/2-like C-terminal" evidence="2">
    <location>
        <begin position="17"/>
        <end position="130"/>
    </location>
</feature>
<dbReference type="InterPro" id="IPR013538">
    <property type="entry name" value="ASHA1/2-like_C"/>
</dbReference>
<dbReference type="Gene3D" id="3.30.530.20">
    <property type="match status" value="1"/>
</dbReference>
<dbReference type="Pfam" id="PF08327">
    <property type="entry name" value="AHSA1"/>
    <property type="match status" value="1"/>
</dbReference>
<sequence>MKTMGNYAETAMLIRKPISKVFDAFIHPEITTKFWFTKSSGKLEVGKTIDWTWEMFDHTASIHVISITPNENIKIQWGEDKDAIAEWNFKSMGPDKTFVTITNTGLKGTTDEIMAQIRDATGGFTWVLAGAKAYMEHNLELNLIADRYPKEE</sequence>
<proteinExistence type="inferred from homology"/>
<dbReference type="Proteomes" id="UP000310314">
    <property type="component" value="Unassembled WGS sequence"/>
</dbReference>
<organism evidence="3 4">
    <name type="scientific">Maribacter algarum</name>
    <name type="common">ex Zhang et al. 2020</name>
    <dbReference type="NCBI Taxonomy" id="2578118"/>
    <lineage>
        <taxon>Bacteria</taxon>
        <taxon>Pseudomonadati</taxon>
        <taxon>Bacteroidota</taxon>
        <taxon>Flavobacteriia</taxon>
        <taxon>Flavobacteriales</taxon>
        <taxon>Flavobacteriaceae</taxon>
        <taxon>Maribacter</taxon>
    </lineage>
</organism>
<name>A0A5S3Q8T3_9FLAO</name>
<dbReference type="EMBL" id="VATY01000005">
    <property type="protein sequence ID" value="TMM53321.1"/>
    <property type="molecule type" value="Genomic_DNA"/>
</dbReference>
<protein>
    <submittedName>
        <fullName evidence="3">Polyketide cyclase</fullName>
    </submittedName>
</protein>
<keyword evidence="4" id="KW-1185">Reference proteome</keyword>
<gene>
    <name evidence="3" type="ORF">FEE95_19860</name>
</gene>
<comment type="caution">
    <text evidence="3">The sequence shown here is derived from an EMBL/GenBank/DDBJ whole genome shotgun (WGS) entry which is preliminary data.</text>
</comment>
<accession>A0A5S3Q8T3</accession>
<dbReference type="SUPFAM" id="SSF55961">
    <property type="entry name" value="Bet v1-like"/>
    <property type="match status" value="1"/>
</dbReference>
<evidence type="ECO:0000313" key="3">
    <source>
        <dbReference type="EMBL" id="TMM53321.1"/>
    </source>
</evidence>
<dbReference type="AlphaFoldDB" id="A0A5S3Q8T3"/>